<dbReference type="EMBL" id="JAHUTI010002575">
    <property type="protein sequence ID" value="MED6233452.1"/>
    <property type="molecule type" value="Genomic_DNA"/>
</dbReference>
<accession>A0ABU7A5U2</accession>
<dbReference type="Proteomes" id="UP001345963">
    <property type="component" value="Unassembled WGS sequence"/>
</dbReference>
<gene>
    <name evidence="1" type="ORF">ATANTOWER_012004</name>
</gene>
<comment type="caution">
    <text evidence="1">The sequence shown here is derived from an EMBL/GenBank/DDBJ whole genome shotgun (WGS) entry which is preliminary data.</text>
</comment>
<keyword evidence="2" id="KW-1185">Reference proteome</keyword>
<reference evidence="1 2" key="1">
    <citation type="submission" date="2021-07" db="EMBL/GenBank/DDBJ databases">
        <authorList>
            <person name="Palmer J.M."/>
        </authorList>
    </citation>
    <scope>NUCLEOTIDE SEQUENCE [LARGE SCALE GENOMIC DNA]</scope>
    <source>
        <strain evidence="1 2">AT_MEX2019</strain>
        <tissue evidence="1">Muscle</tissue>
    </source>
</reference>
<protein>
    <submittedName>
        <fullName evidence="1">Uncharacterized protein</fullName>
    </submittedName>
</protein>
<organism evidence="1 2">
    <name type="scientific">Ataeniobius toweri</name>
    <dbReference type="NCBI Taxonomy" id="208326"/>
    <lineage>
        <taxon>Eukaryota</taxon>
        <taxon>Metazoa</taxon>
        <taxon>Chordata</taxon>
        <taxon>Craniata</taxon>
        <taxon>Vertebrata</taxon>
        <taxon>Euteleostomi</taxon>
        <taxon>Actinopterygii</taxon>
        <taxon>Neopterygii</taxon>
        <taxon>Teleostei</taxon>
        <taxon>Neoteleostei</taxon>
        <taxon>Acanthomorphata</taxon>
        <taxon>Ovalentaria</taxon>
        <taxon>Atherinomorphae</taxon>
        <taxon>Cyprinodontiformes</taxon>
        <taxon>Goodeidae</taxon>
        <taxon>Ataeniobius</taxon>
    </lineage>
</organism>
<evidence type="ECO:0000313" key="1">
    <source>
        <dbReference type="EMBL" id="MED6233452.1"/>
    </source>
</evidence>
<evidence type="ECO:0000313" key="2">
    <source>
        <dbReference type="Proteomes" id="UP001345963"/>
    </source>
</evidence>
<name>A0ABU7A5U2_9TELE</name>
<proteinExistence type="predicted"/>
<sequence length="102" mass="11917">MISSCWDTPASHNLQGGGERGTHTPTSCEPMWIRHIFQHIIYVLICFDFLVFVDDWFQSASGAQFDVKNLTRKYFLRKMWRCSIPIFPNCFANHIITQVVTF</sequence>